<feature type="region of interest" description="Disordered" evidence="9">
    <location>
        <begin position="323"/>
        <end position="342"/>
    </location>
</feature>
<keyword evidence="7 8" id="KW-0694">RNA-binding</keyword>
<dbReference type="Pfam" id="PF05741">
    <property type="entry name" value="zf-nanos"/>
    <property type="match status" value="1"/>
</dbReference>
<dbReference type="RefSeq" id="XP_025416717.1">
    <property type="nucleotide sequence ID" value="XM_025560932.1"/>
</dbReference>
<dbReference type="OrthoDB" id="5864971at2759"/>
<feature type="region of interest" description="Disordered" evidence="9">
    <location>
        <begin position="1"/>
        <end position="27"/>
    </location>
</feature>
<feature type="compositionally biased region" description="Basic and acidic residues" evidence="9">
    <location>
        <begin position="17"/>
        <end position="27"/>
    </location>
</feature>
<keyword evidence="4 8" id="KW-0863">Zinc-finger</keyword>
<keyword evidence="3" id="KW-0479">Metal-binding</keyword>
<dbReference type="GO" id="GO:0003723">
    <property type="term" value="F:RNA binding"/>
    <property type="evidence" value="ECO:0007669"/>
    <property type="project" value="UniProtKB-UniRule"/>
</dbReference>
<evidence type="ECO:0000256" key="2">
    <source>
        <dbReference type="ARBA" id="ARBA00022490"/>
    </source>
</evidence>
<evidence type="ECO:0000256" key="4">
    <source>
        <dbReference type="ARBA" id="ARBA00022771"/>
    </source>
</evidence>
<comment type="subcellular location">
    <subcellularLocation>
        <location evidence="1">Cytoplasm</location>
    </subcellularLocation>
</comment>
<evidence type="ECO:0000256" key="7">
    <source>
        <dbReference type="ARBA" id="ARBA00022884"/>
    </source>
</evidence>
<feature type="compositionally biased region" description="Polar residues" evidence="9">
    <location>
        <begin position="1"/>
        <end position="10"/>
    </location>
</feature>
<dbReference type="InterPro" id="IPR038129">
    <property type="entry name" value="Nanos_sf"/>
</dbReference>
<evidence type="ECO:0000313" key="12">
    <source>
        <dbReference type="RefSeq" id="XP_025416717.1"/>
    </source>
</evidence>
<evidence type="ECO:0000256" key="1">
    <source>
        <dbReference type="ARBA" id="ARBA00004496"/>
    </source>
</evidence>
<keyword evidence="5" id="KW-0862">Zinc</keyword>
<keyword evidence="6 8" id="KW-0810">Translation regulation</keyword>
<evidence type="ECO:0000256" key="3">
    <source>
        <dbReference type="ARBA" id="ARBA00022723"/>
    </source>
</evidence>
<evidence type="ECO:0000313" key="11">
    <source>
        <dbReference type="Proteomes" id="UP000694846"/>
    </source>
</evidence>
<feature type="compositionally biased region" description="Low complexity" evidence="9">
    <location>
        <begin position="204"/>
        <end position="264"/>
    </location>
</feature>
<keyword evidence="11" id="KW-1185">Reference proteome</keyword>
<sequence length="426" mass="47495">MDHYYSSANLTPGDGNFDGRHSNGERRPTAADVNQFRCIDQNNQNSSTWQLSLIDDQDEVSENALMMHDEPIKVAEKFGPIILKIPSYIRKEADELFNNSEFNPNETFDMIDFRSSWLLLFSYQQYLKFIPLKVLEKRDSHVLYPWLLWNKPTSPRHTFSPNRAVASLVNPDRSLLHSPSLSSMLSSSPIMSLYAQVVLGISSDQNSSSGDNNNNTSRISSSGNNNTSSSSSSSSSSISGNNKNSSSSVNNNISSNSDNSNNDNRLGYCFSEQMSSCSLRGPADEPSNAHYRKPDTKPSPPQRFAGNNRGGAQRLLPPWIARSLSDSDHSMPSSPSLSPPPPTPPFARVYYTVNASNTTVNKLVEHYCTFCYKNQEPPEVYGSHLVRDAMRTTCPKLRALRCRHCNGTGDGAHTIKYCPFLYTNYK</sequence>
<dbReference type="InterPro" id="IPR008705">
    <property type="entry name" value="Nanos/Xcar2"/>
</dbReference>
<evidence type="ECO:0000256" key="8">
    <source>
        <dbReference type="PROSITE-ProRule" id="PRU00855"/>
    </source>
</evidence>
<name>A0A8B8G138_9HEMI</name>
<dbReference type="InterPro" id="IPR024161">
    <property type="entry name" value="Znf_nanos-typ"/>
</dbReference>
<accession>A0A8B8G138</accession>
<gene>
    <name evidence="12" type="primary">LOC112687936</name>
</gene>
<dbReference type="PROSITE" id="PS51522">
    <property type="entry name" value="ZF_NANOS"/>
    <property type="match status" value="1"/>
</dbReference>
<dbReference type="GO" id="GO:0008270">
    <property type="term" value="F:zinc ion binding"/>
    <property type="evidence" value="ECO:0007669"/>
    <property type="project" value="UniProtKB-KW"/>
</dbReference>
<dbReference type="GO" id="GO:0006417">
    <property type="term" value="P:regulation of translation"/>
    <property type="evidence" value="ECO:0007669"/>
    <property type="project" value="UniProtKB-UniRule"/>
</dbReference>
<feature type="region of interest" description="Disordered" evidence="9">
    <location>
        <begin position="279"/>
        <end position="315"/>
    </location>
</feature>
<protein>
    <submittedName>
        <fullName evidence="12">Probable serine/threonine-protein kinase DDB_G0283337</fullName>
    </submittedName>
</protein>
<feature type="region of interest" description="Disordered" evidence="9">
    <location>
        <begin position="204"/>
        <end position="267"/>
    </location>
</feature>
<dbReference type="GeneID" id="112687936"/>
<dbReference type="AlphaFoldDB" id="A0A8B8G138"/>
<keyword evidence="2" id="KW-0963">Cytoplasm</keyword>
<proteinExistence type="inferred from homology"/>
<comment type="similarity">
    <text evidence="8">Belongs to the nanos family.</text>
</comment>
<keyword evidence="12" id="KW-0418">Kinase</keyword>
<dbReference type="GO" id="GO:0016301">
    <property type="term" value="F:kinase activity"/>
    <property type="evidence" value="ECO:0007669"/>
    <property type="project" value="UniProtKB-KW"/>
</dbReference>
<keyword evidence="12" id="KW-0808">Transferase</keyword>
<dbReference type="Gene3D" id="4.10.60.30">
    <property type="entry name" value="Nanos, RNA-binding domain"/>
    <property type="match status" value="1"/>
</dbReference>
<feature type="domain" description="Nanos-type" evidence="10">
    <location>
        <begin position="367"/>
        <end position="420"/>
    </location>
</feature>
<organism evidence="11 12">
    <name type="scientific">Sipha flava</name>
    <name type="common">yellow sugarcane aphid</name>
    <dbReference type="NCBI Taxonomy" id="143950"/>
    <lineage>
        <taxon>Eukaryota</taxon>
        <taxon>Metazoa</taxon>
        <taxon>Ecdysozoa</taxon>
        <taxon>Arthropoda</taxon>
        <taxon>Hexapoda</taxon>
        <taxon>Insecta</taxon>
        <taxon>Pterygota</taxon>
        <taxon>Neoptera</taxon>
        <taxon>Paraneoptera</taxon>
        <taxon>Hemiptera</taxon>
        <taxon>Sternorrhyncha</taxon>
        <taxon>Aphidomorpha</taxon>
        <taxon>Aphidoidea</taxon>
        <taxon>Aphididae</taxon>
        <taxon>Sipha</taxon>
    </lineage>
</organism>
<evidence type="ECO:0000256" key="6">
    <source>
        <dbReference type="ARBA" id="ARBA00022845"/>
    </source>
</evidence>
<evidence type="ECO:0000256" key="9">
    <source>
        <dbReference type="SAM" id="MobiDB-lite"/>
    </source>
</evidence>
<dbReference type="GO" id="GO:0005737">
    <property type="term" value="C:cytoplasm"/>
    <property type="evidence" value="ECO:0007669"/>
    <property type="project" value="UniProtKB-SubCell"/>
</dbReference>
<evidence type="ECO:0000256" key="5">
    <source>
        <dbReference type="ARBA" id="ARBA00022833"/>
    </source>
</evidence>
<dbReference type="Proteomes" id="UP000694846">
    <property type="component" value="Unplaced"/>
</dbReference>
<dbReference type="PANTHER" id="PTHR12887">
    <property type="entry name" value="NANOS PROTEIN"/>
    <property type="match status" value="1"/>
</dbReference>
<reference evidence="12" key="1">
    <citation type="submission" date="2025-08" db="UniProtKB">
        <authorList>
            <consortium name="RefSeq"/>
        </authorList>
    </citation>
    <scope>IDENTIFICATION</scope>
    <source>
        <tissue evidence="12">Whole body</tissue>
    </source>
</reference>
<evidence type="ECO:0000259" key="10">
    <source>
        <dbReference type="PROSITE" id="PS51522"/>
    </source>
</evidence>